<name>A0A0K2U0X5_LEPSM</name>
<protein>
    <submittedName>
        <fullName evidence="1">Uncharacterized protein</fullName>
    </submittedName>
</protein>
<organism evidence="1">
    <name type="scientific">Lepeophtheirus salmonis</name>
    <name type="common">Salmon louse</name>
    <name type="synonym">Caligus salmonis</name>
    <dbReference type="NCBI Taxonomy" id="72036"/>
    <lineage>
        <taxon>Eukaryota</taxon>
        <taxon>Metazoa</taxon>
        <taxon>Ecdysozoa</taxon>
        <taxon>Arthropoda</taxon>
        <taxon>Crustacea</taxon>
        <taxon>Multicrustacea</taxon>
        <taxon>Hexanauplia</taxon>
        <taxon>Copepoda</taxon>
        <taxon>Siphonostomatoida</taxon>
        <taxon>Caligidae</taxon>
        <taxon>Lepeophtheirus</taxon>
    </lineage>
</organism>
<reference evidence="1" key="1">
    <citation type="submission" date="2014-05" db="EMBL/GenBank/DDBJ databases">
        <authorList>
            <person name="Chronopoulou M."/>
        </authorList>
    </citation>
    <scope>NUCLEOTIDE SEQUENCE</scope>
    <source>
        <tissue evidence="1">Whole organism</tissue>
    </source>
</reference>
<dbReference type="EMBL" id="HACA01013945">
    <property type="protein sequence ID" value="CDW31306.1"/>
    <property type="molecule type" value="Transcribed_RNA"/>
</dbReference>
<sequence>MKANPALIRATISVKESILSNLSIHGVIKSFLETFNGRGNLFLVYNY</sequence>
<accession>A0A0K2U0X5</accession>
<dbReference type="AlphaFoldDB" id="A0A0K2U0X5"/>
<proteinExistence type="predicted"/>
<evidence type="ECO:0000313" key="1">
    <source>
        <dbReference type="EMBL" id="CDW31306.1"/>
    </source>
</evidence>